<protein>
    <recommendedName>
        <fullName evidence="7">S-adenosylmethionine-binding protein</fullName>
    </recommendedName>
</protein>
<evidence type="ECO:0000256" key="3">
    <source>
        <dbReference type="ARBA" id="ARBA00022691"/>
    </source>
</evidence>
<dbReference type="EMBL" id="CP007793">
    <property type="protein sequence ID" value="AIB11797.1"/>
    <property type="molecule type" value="Genomic_DNA"/>
</dbReference>
<comment type="similarity">
    <text evidence="4">Belongs to the MT-A70-like family.</text>
</comment>
<dbReference type="PANTHER" id="PTHR12829">
    <property type="entry name" value="N6-ADENOSINE-METHYLTRANSFERASE"/>
    <property type="match status" value="1"/>
</dbReference>
<evidence type="ECO:0000256" key="1">
    <source>
        <dbReference type="ARBA" id="ARBA00022603"/>
    </source>
</evidence>
<reference evidence="5 6" key="1">
    <citation type="journal article" date="2014" name="Genome Announc.">
        <title>Complete Genome Sequence of the Model Rhizosphere Strain Azospirillum brasilense Az39, Successfully Applied in Agriculture.</title>
        <authorList>
            <person name="Rivera D."/>
            <person name="Revale S."/>
            <person name="Molina R."/>
            <person name="Gualpa J."/>
            <person name="Puente M."/>
            <person name="Maroniche G."/>
            <person name="Paris G."/>
            <person name="Baker D."/>
            <person name="Clavijo B."/>
            <person name="McLay K."/>
            <person name="Spaepen S."/>
            <person name="Perticari A."/>
            <person name="Vazquez M."/>
            <person name="Wisniewski-Dye F."/>
            <person name="Watkins C."/>
            <person name="Martinez-Abarca F."/>
            <person name="Vanderleyden J."/>
            <person name="Cassan F."/>
        </authorList>
    </citation>
    <scope>NUCLEOTIDE SEQUENCE [LARGE SCALE GENOMIC DNA]</scope>
    <source>
        <strain evidence="5 6">Az39</strain>
    </source>
</reference>
<dbReference type="Proteomes" id="UP000027186">
    <property type="component" value="Chromosome"/>
</dbReference>
<keyword evidence="2" id="KW-0808">Transferase</keyword>
<evidence type="ECO:0000256" key="2">
    <source>
        <dbReference type="ARBA" id="ARBA00022679"/>
    </source>
</evidence>
<keyword evidence="3" id="KW-0949">S-adenosyl-L-methionine</keyword>
<dbReference type="InterPro" id="IPR007757">
    <property type="entry name" value="MT-A70-like"/>
</dbReference>
<dbReference type="Pfam" id="PF05063">
    <property type="entry name" value="MT-A70"/>
    <property type="match status" value="1"/>
</dbReference>
<keyword evidence="1" id="KW-0489">Methyltransferase</keyword>
<accession>A0A060DG34</accession>
<dbReference type="AlphaFoldDB" id="A0A060DG34"/>
<dbReference type="GO" id="GO:0008168">
    <property type="term" value="F:methyltransferase activity"/>
    <property type="evidence" value="ECO:0007669"/>
    <property type="project" value="UniProtKB-KW"/>
</dbReference>
<dbReference type="REBASE" id="87859">
    <property type="entry name" value="M.AbrAz39ORF7255P"/>
</dbReference>
<evidence type="ECO:0008006" key="7">
    <source>
        <dbReference type="Google" id="ProtNLM"/>
    </source>
</evidence>
<sequence>MMDWPFGDLRPFSYGLIYADPPWRQEMYSEETGTRKAPQAHYACMPLDEIKALPVGHLAAPDCYIVMWSLWNFVAPGYATNTLQAWGFAPKSGGSWHKVTKHGKAAMGTGYGFRGCCEPFLTGSIGKPKVHSRGERNGFTTDVDADFELNALLAQAREHSRKPEEMREALERMFPDVRKVELFSRRPACDRWDVWGNETAKFQDTTA</sequence>
<evidence type="ECO:0000313" key="5">
    <source>
        <dbReference type="EMBL" id="AIB11797.1"/>
    </source>
</evidence>
<name>A0A060DG34_9PROT</name>
<evidence type="ECO:0000256" key="4">
    <source>
        <dbReference type="PROSITE-ProRule" id="PRU00489"/>
    </source>
</evidence>
<evidence type="ECO:0000313" key="6">
    <source>
        <dbReference type="Proteomes" id="UP000027186"/>
    </source>
</evidence>
<organism evidence="5 6">
    <name type="scientific">Azospirillum argentinense</name>
    <dbReference type="NCBI Taxonomy" id="2970906"/>
    <lineage>
        <taxon>Bacteria</taxon>
        <taxon>Pseudomonadati</taxon>
        <taxon>Pseudomonadota</taxon>
        <taxon>Alphaproteobacteria</taxon>
        <taxon>Rhodospirillales</taxon>
        <taxon>Azospirillaceae</taxon>
        <taxon>Azospirillum</taxon>
    </lineage>
</organism>
<proteinExistence type="inferred from homology"/>
<dbReference type="GO" id="GO:0032259">
    <property type="term" value="P:methylation"/>
    <property type="evidence" value="ECO:0007669"/>
    <property type="project" value="UniProtKB-KW"/>
</dbReference>
<dbReference type="PROSITE" id="PS51143">
    <property type="entry name" value="MT_A70"/>
    <property type="match status" value="1"/>
</dbReference>
<dbReference type="KEGG" id="abq:ABAZ39_07255"/>
<dbReference type="SUPFAM" id="SSF53335">
    <property type="entry name" value="S-adenosyl-L-methionine-dependent methyltransferases"/>
    <property type="match status" value="1"/>
</dbReference>
<dbReference type="PANTHER" id="PTHR12829:SF7">
    <property type="entry name" value="N6-ADENOSINE-METHYLTRANSFERASE CATALYTIC SUBUNIT"/>
    <property type="match status" value="1"/>
</dbReference>
<dbReference type="InterPro" id="IPR029063">
    <property type="entry name" value="SAM-dependent_MTases_sf"/>
</dbReference>
<gene>
    <name evidence="5" type="ORF">ABAZ39_07255</name>
</gene>